<accession>A0A5J6DDC1</accession>
<keyword evidence="7 10" id="KW-0472">Membrane</keyword>
<evidence type="ECO:0000256" key="6">
    <source>
        <dbReference type="ARBA" id="ARBA00022989"/>
    </source>
</evidence>
<feature type="domain" description="Fibronectin type-III" evidence="12">
    <location>
        <begin position="208"/>
        <end position="304"/>
    </location>
</feature>
<dbReference type="PROSITE" id="PS50853">
    <property type="entry name" value="FN3"/>
    <property type="match status" value="3"/>
</dbReference>
<evidence type="ECO:0000259" key="12">
    <source>
        <dbReference type="PROSITE" id="PS50853"/>
    </source>
</evidence>
<keyword evidence="3 10" id="KW-0812">Transmembrane</keyword>
<dbReference type="Gene3D" id="2.60.40.10">
    <property type="entry name" value="Immunoglobulins"/>
    <property type="match status" value="4"/>
</dbReference>
<evidence type="ECO:0000256" key="7">
    <source>
        <dbReference type="ARBA" id="ARBA00023136"/>
    </source>
</evidence>
<evidence type="ECO:0000256" key="1">
    <source>
        <dbReference type="ARBA" id="ARBA00004479"/>
    </source>
</evidence>
<feature type="chain" id="PRO_5023831853" evidence="11">
    <location>
        <begin position="24"/>
        <end position="862"/>
    </location>
</feature>
<dbReference type="InterPro" id="IPR003961">
    <property type="entry name" value="FN3_dom"/>
</dbReference>
<comment type="similarity">
    <text evidence="2">Belongs to the type I cytokine receptor family. Type 2 subfamily.</text>
</comment>
<name>A0A5J6DDC1_CTEID</name>
<keyword evidence="8 13" id="KW-0675">Receptor</keyword>
<dbReference type="OrthoDB" id="9897281at2759"/>
<dbReference type="EMBL" id="MK630218">
    <property type="protein sequence ID" value="QER78630.1"/>
    <property type="molecule type" value="mRNA"/>
</dbReference>
<evidence type="ECO:0000256" key="4">
    <source>
        <dbReference type="ARBA" id="ARBA00022729"/>
    </source>
</evidence>
<dbReference type="InterPro" id="IPR013783">
    <property type="entry name" value="Ig-like_fold"/>
</dbReference>
<evidence type="ECO:0000256" key="5">
    <source>
        <dbReference type="ARBA" id="ARBA00022737"/>
    </source>
</evidence>
<dbReference type="InterPro" id="IPR052672">
    <property type="entry name" value="Type1_Cytokine_Rcpt_Type2"/>
</dbReference>
<evidence type="ECO:0000256" key="11">
    <source>
        <dbReference type="SAM" id="SignalP"/>
    </source>
</evidence>
<evidence type="ECO:0000313" key="13">
    <source>
        <dbReference type="EMBL" id="QER78630.1"/>
    </source>
</evidence>
<gene>
    <name evidence="13" type="primary">IL-23R</name>
</gene>
<keyword evidence="6 10" id="KW-1133">Transmembrane helix</keyword>
<reference evidence="13" key="1">
    <citation type="submission" date="2019-03" db="EMBL/GenBank/DDBJ databases">
        <authorList>
            <person name="Sun B."/>
            <person name="Tang J."/>
            <person name="Song X."/>
        </authorList>
    </citation>
    <scope>NUCLEOTIDE SEQUENCE</scope>
</reference>
<dbReference type="InterPro" id="IPR036116">
    <property type="entry name" value="FN3_sf"/>
</dbReference>
<evidence type="ECO:0000256" key="10">
    <source>
        <dbReference type="SAM" id="Phobius"/>
    </source>
</evidence>
<protein>
    <submittedName>
        <fullName evidence="13">Interleukin-23 receptor</fullName>
    </submittedName>
</protein>
<feature type="transmembrane region" description="Helical" evidence="10">
    <location>
        <begin position="608"/>
        <end position="629"/>
    </location>
</feature>
<keyword evidence="5" id="KW-0677">Repeat</keyword>
<dbReference type="SMART" id="SM00060">
    <property type="entry name" value="FN3"/>
    <property type="match status" value="3"/>
</dbReference>
<keyword evidence="4 11" id="KW-0732">Signal</keyword>
<feature type="domain" description="Fibronectin type-III" evidence="12">
    <location>
        <begin position="400"/>
        <end position="497"/>
    </location>
</feature>
<evidence type="ECO:0000256" key="2">
    <source>
        <dbReference type="ARBA" id="ARBA00008921"/>
    </source>
</evidence>
<dbReference type="CDD" id="cd00063">
    <property type="entry name" value="FN3"/>
    <property type="match status" value="2"/>
</dbReference>
<evidence type="ECO:0000256" key="3">
    <source>
        <dbReference type="ARBA" id="ARBA00022692"/>
    </source>
</evidence>
<proteinExistence type="evidence at transcript level"/>
<sequence length="862" mass="96609">MDFFVKVWQVVFLLLFSAKFCECYRIRCVGKLIIDSDVIHMGSNLTVGCQSDTEHCGRHFAIDFNGQTIFKAINCSVIKTQIVINQPKSSLLCKVKEGDTWHSVCGRDLQAGYPPGKPKFSCVTYQHSEFVNCSLTATTETYLFTTFRVTFHNRTSQFLQYEMNKNRCVSIPRSLFDENMTYKVHIKGQNALGESHSNFTFSIRDIVIPSTPKITQVVFENGGLSPTIYWNGSDDVLKPSLRFRTAHNDQDWGLGRVTKHLPGCILMQETLKPLIPYQFELRVCVSSTNCSMWSHPFNITSPGIAPSHKLDVWRVINRTSTLGLQSVTVLWKHYKPENYSGDLLYYKLSYKEEGKIHELNCSAHVTHQTLKMSVAEVNISAVTSAGSSPPTPVSLICTGRPAPVITYLVPAAGGSVLLAWDFSHYSEVKGGILGFVVQWQQSPVRLEWKRLGKDCNFTLLQGMQFGVLYNISLYAEEASGVSDPAYGQVYAREDKPLAGPDVSVTTVGENQILIQWDELAQEKQRGFITNYTIYFQRHRDKTLIQNQNVPYTFPRRLSWELQGPQECFDILVSAWNSAGEGPKGKPATYCCPSKLSYQPRSYKTTGGMIAGICLAAAVPIVILANLMYLKCVRQRMMKMCMSMGVSWIFENLPKFDNSNAIKLLKDDSYGPWGPLPGDSDPPLTPIEEVNPSWERQDSYPTVLHVTETPTTDLFCIDSPYKPQLLTASQRNEELSETTEEELKEEDHFPLLVSPSHHDFSWDLTSIPMIHGHLNSFLAMDGALGSLGILEGLLSPPQIASKKDGRVEENKRIVETGDVGKSTFTSQTILPNDLESCLRGSVFNSSPYSPQGLCHSFSIPEEN</sequence>
<dbReference type="PANTHER" id="PTHR48423:SF2">
    <property type="entry name" value="INTERLEUKIN-12 RECEPTOR SUBUNIT BETA-2"/>
    <property type="match status" value="1"/>
</dbReference>
<comment type="subcellular location">
    <subcellularLocation>
        <location evidence="1">Membrane</location>
        <topology evidence="1">Single-pass type I membrane protein</topology>
    </subcellularLocation>
</comment>
<evidence type="ECO:0000256" key="8">
    <source>
        <dbReference type="ARBA" id="ARBA00023170"/>
    </source>
</evidence>
<dbReference type="GO" id="GO:0005886">
    <property type="term" value="C:plasma membrane"/>
    <property type="evidence" value="ECO:0007669"/>
    <property type="project" value="UniProtKB-ARBA"/>
</dbReference>
<keyword evidence="9" id="KW-0325">Glycoprotein</keyword>
<dbReference type="SUPFAM" id="SSF49265">
    <property type="entry name" value="Fibronectin type III"/>
    <property type="match status" value="3"/>
</dbReference>
<feature type="signal peptide" evidence="11">
    <location>
        <begin position="1"/>
        <end position="23"/>
    </location>
</feature>
<evidence type="ECO:0000256" key="9">
    <source>
        <dbReference type="ARBA" id="ARBA00023180"/>
    </source>
</evidence>
<dbReference type="AlphaFoldDB" id="A0A5J6DDC1"/>
<feature type="domain" description="Fibronectin type-III" evidence="12">
    <location>
        <begin position="498"/>
        <end position="594"/>
    </location>
</feature>
<organism evidence="13">
    <name type="scientific">Ctenopharyngodon idella</name>
    <name type="common">Grass carp</name>
    <name type="synonym">Leuciscus idella</name>
    <dbReference type="NCBI Taxonomy" id="7959"/>
    <lineage>
        <taxon>Eukaryota</taxon>
        <taxon>Metazoa</taxon>
        <taxon>Chordata</taxon>
        <taxon>Craniata</taxon>
        <taxon>Vertebrata</taxon>
        <taxon>Euteleostomi</taxon>
        <taxon>Actinopterygii</taxon>
        <taxon>Neopterygii</taxon>
        <taxon>Teleostei</taxon>
        <taxon>Ostariophysi</taxon>
        <taxon>Cypriniformes</taxon>
        <taxon>Xenocyprididae</taxon>
        <taxon>Xenocypridinae</taxon>
        <taxon>Ctenopharyngodon</taxon>
    </lineage>
</organism>
<dbReference type="PANTHER" id="PTHR48423">
    <property type="entry name" value="INTERLEUKIN-27 RECEPTOR SUBUNIT ALPHA"/>
    <property type="match status" value="1"/>
</dbReference>